<evidence type="ECO:0000313" key="4">
    <source>
        <dbReference type="Proteomes" id="UP000092659"/>
    </source>
</evidence>
<keyword evidence="1" id="KW-0560">Oxidoreductase</keyword>
<sequence>MRRVLGRFTTGVTVVTTGGTTPHGMTANSFTSVSLSPPLVLICVLRGAAMHEAVLDRKSFAVSVLSARQEDLARYFADRRRPRGIAQFAPIEWSPGRFTGSPVVADALAWLECSLTATHDGGDHSIFVGEVLDMGFREDHDALLFHDGGFHSLRTDEA</sequence>
<dbReference type="GO" id="GO:0042602">
    <property type="term" value="F:riboflavin reductase (NADPH) activity"/>
    <property type="evidence" value="ECO:0007669"/>
    <property type="project" value="TreeGrafter"/>
</dbReference>
<dbReference type="AlphaFoldDB" id="A0A1B1BCV3"/>
<feature type="domain" description="Flavin reductase like" evidence="2">
    <location>
        <begin position="5"/>
        <end position="152"/>
    </location>
</feature>
<name>A0A1B1BCV3_9ACTN</name>
<dbReference type="STRING" id="68214.AVL59_19240"/>
<evidence type="ECO:0000313" key="3">
    <source>
        <dbReference type="EMBL" id="ANP56621.1"/>
    </source>
</evidence>
<evidence type="ECO:0000256" key="1">
    <source>
        <dbReference type="ARBA" id="ARBA00023002"/>
    </source>
</evidence>
<organism evidence="3 4">
    <name type="scientific">Streptomyces griseochromogenes</name>
    <dbReference type="NCBI Taxonomy" id="68214"/>
    <lineage>
        <taxon>Bacteria</taxon>
        <taxon>Bacillati</taxon>
        <taxon>Actinomycetota</taxon>
        <taxon>Actinomycetes</taxon>
        <taxon>Kitasatosporales</taxon>
        <taxon>Streptomycetaceae</taxon>
        <taxon>Streptomyces</taxon>
    </lineage>
</organism>
<dbReference type="PANTHER" id="PTHR30466:SF1">
    <property type="entry name" value="FMN REDUCTASE (NADH) RUTF"/>
    <property type="match status" value="1"/>
</dbReference>
<reference evidence="3 4" key="1">
    <citation type="submission" date="2016-06" db="EMBL/GenBank/DDBJ databases">
        <title>Complete genome sequence of Streptomyces griseochromogenes ATCC 14511, the Blasticidin S producer.</title>
        <authorList>
            <person name="Wu L."/>
        </authorList>
    </citation>
    <scope>NUCLEOTIDE SEQUENCE [LARGE SCALE GENOMIC DNA]</scope>
    <source>
        <strain evidence="3 4">ATCC 14511</strain>
    </source>
</reference>
<dbReference type="Proteomes" id="UP000092659">
    <property type="component" value="Chromosome"/>
</dbReference>
<accession>A0A1B1BCV3</accession>
<dbReference type="InterPro" id="IPR012349">
    <property type="entry name" value="Split_barrel_FMN-bd"/>
</dbReference>
<gene>
    <name evidence="3" type="ORF">AVL59_19240</name>
</gene>
<dbReference type="EMBL" id="CP016279">
    <property type="protein sequence ID" value="ANP56621.1"/>
    <property type="molecule type" value="Genomic_DNA"/>
</dbReference>
<protein>
    <submittedName>
        <fullName evidence="3">Flavin reductase</fullName>
    </submittedName>
</protein>
<dbReference type="OrthoDB" id="9792858at2"/>
<evidence type="ECO:0000259" key="2">
    <source>
        <dbReference type="SMART" id="SM00903"/>
    </source>
</evidence>
<dbReference type="SUPFAM" id="SSF50475">
    <property type="entry name" value="FMN-binding split barrel"/>
    <property type="match status" value="1"/>
</dbReference>
<dbReference type="InterPro" id="IPR002563">
    <property type="entry name" value="Flavin_Rdtase-like_dom"/>
</dbReference>
<dbReference type="Gene3D" id="2.30.110.10">
    <property type="entry name" value="Electron Transport, Fmn-binding Protein, Chain A"/>
    <property type="match status" value="1"/>
</dbReference>
<dbReference type="SMART" id="SM00903">
    <property type="entry name" value="Flavin_Reduct"/>
    <property type="match status" value="1"/>
</dbReference>
<dbReference type="InterPro" id="IPR050268">
    <property type="entry name" value="NADH-dep_flavin_reductase"/>
</dbReference>
<proteinExistence type="predicted"/>
<dbReference type="PANTHER" id="PTHR30466">
    <property type="entry name" value="FLAVIN REDUCTASE"/>
    <property type="match status" value="1"/>
</dbReference>
<dbReference type="GO" id="GO:0010181">
    <property type="term" value="F:FMN binding"/>
    <property type="evidence" value="ECO:0007669"/>
    <property type="project" value="InterPro"/>
</dbReference>
<dbReference type="Pfam" id="PF01613">
    <property type="entry name" value="Flavin_Reduct"/>
    <property type="match status" value="1"/>
</dbReference>
<dbReference type="KEGG" id="sgs:AVL59_19240"/>